<comment type="caution">
    <text evidence="2">The sequence shown here is derived from an EMBL/GenBank/DDBJ whole genome shotgun (WGS) entry which is preliminary data.</text>
</comment>
<accession>A0A9D5Z0U4</accession>
<sequence>MPSHLSAPIPTSAAPAPPPPGATPGHLFVLNGRLEALGADAVVISTDSRFSIGDHWRPAAGLGAREDWAGLRPQGWQRGSALPASRQPRPGRQVWFLDAIGATPDEVGRAAARAVEQIARTGSQRLRSTAHAAGRDLPLVAIPVLGTAGGGHDLERGLVIDALLAHLTAAAGEHGVDVALVASSRSDYSALQHRRRAAGRRALPTKELDDQARDLGDRAARGDLALFFGAGVSIAAGLPSWGALLEKLVEAMGLDITPEDLKGLGSLEQAELLQVTLAKRSGRHDEAARRDSQEQLGRQVASTLARDDLRPSLAHCLLAGMRIPEAVTTNYDHLYEEAVAASSGLPADQHDRVISTLPWDPTDAARPWVLKMHGDVDRPATIVLSRSSFVRYDTRWKPVGSLVQSLMMTKHLLVVGASMTDDNLLRFAYEVAGLREELVAAGAPGGPGSEIGTVVHLADDVAFSRLWAGRFDVVVASPPQPDDGAPAREATSHLEEEAEAARRRRAARGLTVFLDTVAMHAERDAPHLLDDRYLPADPDEAALVRRLREDAHAVRQRADVGGDRSAGWRELAEALERFGTAT</sequence>
<dbReference type="SUPFAM" id="SSF52467">
    <property type="entry name" value="DHS-like NAD/FAD-binding domain"/>
    <property type="match status" value="1"/>
</dbReference>
<feature type="region of interest" description="Disordered" evidence="1">
    <location>
        <begin position="477"/>
        <end position="496"/>
    </location>
</feature>
<reference evidence="2 3" key="1">
    <citation type="submission" date="2020-08" db="EMBL/GenBank/DDBJ databases">
        <title>A Genomic Blueprint of the Chicken Gut Microbiome.</title>
        <authorList>
            <person name="Gilroy R."/>
            <person name="Ravi A."/>
            <person name="Getino M."/>
            <person name="Pursley I."/>
            <person name="Horton D.L."/>
            <person name="Alikhan N.-F."/>
            <person name="Baker D."/>
            <person name="Gharbi K."/>
            <person name="Hall N."/>
            <person name="Watson M."/>
            <person name="Adriaenssens E.M."/>
            <person name="Foster-Nyarko E."/>
            <person name="Jarju S."/>
            <person name="Secka A."/>
            <person name="Antonio M."/>
            <person name="Oren A."/>
            <person name="Chaudhuri R."/>
            <person name="La Ragione R.M."/>
            <person name="Hildebrand F."/>
            <person name="Pallen M.J."/>
        </authorList>
    </citation>
    <scope>NUCLEOTIDE SEQUENCE [LARGE SCALE GENOMIC DNA]</scope>
    <source>
        <strain evidence="2 3">Sa1BUA8</strain>
    </source>
</reference>
<dbReference type="AlphaFoldDB" id="A0A9D5Z0U4"/>
<organism evidence="2 3">
    <name type="scientific">Oerskovia douganii</name>
    <dbReference type="NCBI Taxonomy" id="2762210"/>
    <lineage>
        <taxon>Bacteria</taxon>
        <taxon>Bacillati</taxon>
        <taxon>Actinomycetota</taxon>
        <taxon>Actinomycetes</taxon>
        <taxon>Micrococcales</taxon>
        <taxon>Cellulomonadaceae</taxon>
        <taxon>Oerskovia</taxon>
    </lineage>
</organism>
<name>A0A9D5Z0U4_9CELL</name>
<evidence type="ECO:0000313" key="2">
    <source>
        <dbReference type="EMBL" id="MBE7702382.1"/>
    </source>
</evidence>
<feature type="compositionally biased region" description="Low complexity" evidence="1">
    <location>
        <begin position="1"/>
        <end position="14"/>
    </location>
</feature>
<feature type="region of interest" description="Disordered" evidence="1">
    <location>
        <begin position="1"/>
        <end position="21"/>
    </location>
</feature>
<protein>
    <submittedName>
        <fullName evidence="2">SIR2 family protein</fullName>
    </submittedName>
</protein>
<proteinExistence type="predicted"/>
<dbReference type="RefSeq" id="WP_193721565.1">
    <property type="nucleotide sequence ID" value="NZ_JACSPN010000046.1"/>
</dbReference>
<dbReference type="Pfam" id="PF13289">
    <property type="entry name" value="SIR2_2"/>
    <property type="match status" value="1"/>
</dbReference>
<dbReference type="EMBL" id="JACSPN010000046">
    <property type="protein sequence ID" value="MBE7702382.1"/>
    <property type="molecule type" value="Genomic_DNA"/>
</dbReference>
<evidence type="ECO:0000313" key="3">
    <source>
        <dbReference type="Proteomes" id="UP000822993"/>
    </source>
</evidence>
<gene>
    <name evidence="2" type="ORF">H9623_18985</name>
</gene>
<keyword evidence="3" id="KW-1185">Reference proteome</keyword>
<dbReference type="InterPro" id="IPR029035">
    <property type="entry name" value="DHS-like_NAD/FAD-binding_dom"/>
</dbReference>
<evidence type="ECO:0000256" key="1">
    <source>
        <dbReference type="SAM" id="MobiDB-lite"/>
    </source>
</evidence>
<dbReference type="Proteomes" id="UP000822993">
    <property type="component" value="Unassembled WGS sequence"/>
</dbReference>